<feature type="region of interest" description="Disordered" evidence="1">
    <location>
        <begin position="112"/>
        <end position="239"/>
    </location>
</feature>
<evidence type="ECO:0000313" key="3">
    <source>
        <dbReference type="Proteomes" id="UP001178507"/>
    </source>
</evidence>
<keyword evidence="3" id="KW-1185">Reference proteome</keyword>
<feature type="compositionally biased region" description="Low complexity" evidence="1">
    <location>
        <begin position="128"/>
        <end position="138"/>
    </location>
</feature>
<evidence type="ECO:0000256" key="1">
    <source>
        <dbReference type="SAM" id="MobiDB-lite"/>
    </source>
</evidence>
<sequence>MKEAIALSLSIEEEKLRQIAEELPIPQLPTSAGFISAPLVPLPPKPFTDMPVVQVEPMAVPKKPWGFTSAPLMSRPHLPPAPPPAPADPPAAAAVSAPAAVPRLPGRAGFISSPLCRAPRRVDPPAAPSETPASESAPSAPPPPPPPPEPEQEEEPSVAGVEKYRANLALWRRRASQVAESSPRAAADAAGFCLDDTGPSAEERRRRAEHLKQQRDRLLERRTQERTQQMHDFTSASAAMSSEDYAALGRRRVAELSGAVRAEAPGAVPPEAAEKLRQTLTRQLLQSLAASIPSDASTLEDQLSQLESMRWDRMSPR</sequence>
<gene>
    <name evidence="2" type="ORF">EVOR1521_LOCUS20728</name>
</gene>
<protein>
    <submittedName>
        <fullName evidence="2">Uncharacterized protein</fullName>
    </submittedName>
</protein>
<evidence type="ECO:0000313" key="2">
    <source>
        <dbReference type="EMBL" id="CAJ1396503.1"/>
    </source>
</evidence>
<organism evidence="2 3">
    <name type="scientific">Effrenium voratum</name>
    <dbReference type="NCBI Taxonomy" id="2562239"/>
    <lineage>
        <taxon>Eukaryota</taxon>
        <taxon>Sar</taxon>
        <taxon>Alveolata</taxon>
        <taxon>Dinophyceae</taxon>
        <taxon>Suessiales</taxon>
        <taxon>Symbiodiniaceae</taxon>
        <taxon>Effrenium</taxon>
    </lineage>
</organism>
<feature type="region of interest" description="Disordered" evidence="1">
    <location>
        <begin position="290"/>
        <end position="317"/>
    </location>
</feature>
<accession>A0AA36NBP8</accession>
<dbReference type="AlphaFoldDB" id="A0AA36NBP8"/>
<feature type="compositionally biased region" description="Basic and acidic residues" evidence="1">
    <location>
        <begin position="201"/>
        <end position="229"/>
    </location>
</feature>
<feature type="compositionally biased region" description="Pro residues" evidence="1">
    <location>
        <begin position="139"/>
        <end position="149"/>
    </location>
</feature>
<proteinExistence type="predicted"/>
<feature type="region of interest" description="Disordered" evidence="1">
    <location>
        <begin position="72"/>
        <end position="94"/>
    </location>
</feature>
<name>A0AA36NBP8_9DINO</name>
<feature type="compositionally biased region" description="Polar residues" evidence="1">
    <location>
        <begin position="294"/>
        <end position="307"/>
    </location>
</feature>
<feature type="compositionally biased region" description="Pro residues" evidence="1">
    <location>
        <begin position="77"/>
        <end position="89"/>
    </location>
</feature>
<comment type="caution">
    <text evidence="2">The sequence shown here is derived from an EMBL/GenBank/DDBJ whole genome shotgun (WGS) entry which is preliminary data.</text>
</comment>
<reference evidence="2" key="1">
    <citation type="submission" date="2023-08" db="EMBL/GenBank/DDBJ databases">
        <authorList>
            <person name="Chen Y."/>
            <person name="Shah S."/>
            <person name="Dougan E. K."/>
            <person name="Thang M."/>
            <person name="Chan C."/>
        </authorList>
    </citation>
    <scope>NUCLEOTIDE SEQUENCE</scope>
</reference>
<dbReference type="Proteomes" id="UP001178507">
    <property type="component" value="Unassembled WGS sequence"/>
</dbReference>
<feature type="compositionally biased region" description="Polar residues" evidence="1">
    <location>
        <begin position="230"/>
        <end position="239"/>
    </location>
</feature>
<dbReference type="EMBL" id="CAUJNA010003234">
    <property type="protein sequence ID" value="CAJ1396503.1"/>
    <property type="molecule type" value="Genomic_DNA"/>
</dbReference>